<evidence type="ECO:0000259" key="2">
    <source>
        <dbReference type="Pfam" id="PF13867"/>
    </source>
</evidence>
<evidence type="ECO:0000256" key="1">
    <source>
        <dbReference type="SAM" id="MobiDB-lite"/>
    </source>
</evidence>
<keyword evidence="4" id="KW-1185">Reference proteome</keyword>
<feature type="region of interest" description="Disordered" evidence="1">
    <location>
        <begin position="1"/>
        <end position="72"/>
    </location>
</feature>
<proteinExistence type="predicted"/>
<dbReference type="OrthoDB" id="510958at2759"/>
<feature type="domain" description="Histone deacetylase complex subunit SAP30 Sin3 binding" evidence="2">
    <location>
        <begin position="129"/>
        <end position="161"/>
    </location>
</feature>
<evidence type="ECO:0000313" key="3">
    <source>
        <dbReference type="EMBL" id="KAG9235793.1"/>
    </source>
</evidence>
<accession>A0A9P7YL68</accession>
<feature type="compositionally biased region" description="Low complexity" evidence="1">
    <location>
        <begin position="46"/>
        <end position="68"/>
    </location>
</feature>
<name>A0A9P7YL68_9HELO</name>
<comment type="caution">
    <text evidence="3">The sequence shown here is derived from an EMBL/GenBank/DDBJ whole genome shotgun (WGS) entry which is preliminary data.</text>
</comment>
<evidence type="ECO:0000313" key="4">
    <source>
        <dbReference type="Proteomes" id="UP000824998"/>
    </source>
</evidence>
<feature type="compositionally biased region" description="Basic and acidic residues" evidence="1">
    <location>
        <begin position="8"/>
        <end position="24"/>
    </location>
</feature>
<dbReference type="AlphaFoldDB" id="A0A9P7YL68"/>
<dbReference type="Pfam" id="PF13867">
    <property type="entry name" value="SAP30_Sin3_bdg"/>
    <property type="match status" value="1"/>
</dbReference>
<dbReference type="EMBL" id="MU251422">
    <property type="protein sequence ID" value="KAG9235793.1"/>
    <property type="molecule type" value="Genomic_DNA"/>
</dbReference>
<dbReference type="InterPro" id="IPR025718">
    <property type="entry name" value="SAP30_Sin3-bd"/>
</dbReference>
<gene>
    <name evidence="3" type="ORF">BJ875DRAFT_458218</name>
</gene>
<dbReference type="InterPro" id="IPR038291">
    <property type="entry name" value="SAP30_C_sf"/>
</dbReference>
<reference evidence="3" key="1">
    <citation type="journal article" date="2021" name="IMA Fungus">
        <title>Genomic characterization of three marine fungi, including Emericellopsis atlantica sp. nov. with signatures of a generalist lifestyle and marine biomass degradation.</title>
        <authorList>
            <person name="Hagestad O.C."/>
            <person name="Hou L."/>
            <person name="Andersen J.H."/>
            <person name="Hansen E.H."/>
            <person name="Altermark B."/>
            <person name="Li C."/>
            <person name="Kuhnert E."/>
            <person name="Cox R.J."/>
            <person name="Crous P.W."/>
            <person name="Spatafora J.W."/>
            <person name="Lail K."/>
            <person name="Amirebrahimi M."/>
            <person name="Lipzen A."/>
            <person name="Pangilinan J."/>
            <person name="Andreopoulos W."/>
            <person name="Hayes R.D."/>
            <person name="Ng V."/>
            <person name="Grigoriev I.V."/>
            <person name="Jackson S.A."/>
            <person name="Sutton T.D.S."/>
            <person name="Dobson A.D.W."/>
            <person name="Rama T."/>
        </authorList>
    </citation>
    <scope>NUCLEOTIDE SEQUENCE</scope>
    <source>
        <strain evidence="3">TRa018bII</strain>
    </source>
</reference>
<protein>
    <recommendedName>
        <fullName evidence="2">Histone deacetylase complex subunit SAP30 Sin3 binding domain-containing protein</fullName>
    </recommendedName>
</protein>
<dbReference type="Gene3D" id="6.10.160.20">
    <property type="match status" value="1"/>
</dbReference>
<organism evidence="3 4">
    <name type="scientific">Amylocarpus encephaloides</name>
    <dbReference type="NCBI Taxonomy" id="45428"/>
    <lineage>
        <taxon>Eukaryota</taxon>
        <taxon>Fungi</taxon>
        <taxon>Dikarya</taxon>
        <taxon>Ascomycota</taxon>
        <taxon>Pezizomycotina</taxon>
        <taxon>Leotiomycetes</taxon>
        <taxon>Helotiales</taxon>
        <taxon>Helotiales incertae sedis</taxon>
        <taxon>Amylocarpus</taxon>
    </lineage>
</organism>
<dbReference type="Proteomes" id="UP000824998">
    <property type="component" value="Unassembled WGS sequence"/>
</dbReference>
<sequence>MPPAKSKAPPDDSRSEASSTKEKAGTNSSNAVNGKSRRNGGGANGGSSLRDVVTAGHGNATTAGAAPAESNPGLQWSTFDPTILHGYRYDYRLNTPAAFNKPYNELVLARSPIGKMSPTMAKRRDHRRQNNDQLANSVRKHFNSMGIIENEVVVDFLYKVRWQDKNFRMRFAPQRPR</sequence>